<evidence type="ECO:0000313" key="3">
    <source>
        <dbReference type="Proteomes" id="UP001341840"/>
    </source>
</evidence>
<proteinExistence type="predicted"/>
<gene>
    <name evidence="2" type="ORF">PIB30_012958</name>
</gene>
<evidence type="ECO:0000313" key="2">
    <source>
        <dbReference type="EMBL" id="MED6216952.1"/>
    </source>
</evidence>
<feature type="region of interest" description="Disordered" evidence="1">
    <location>
        <begin position="111"/>
        <end position="145"/>
    </location>
</feature>
<feature type="compositionally biased region" description="Acidic residues" evidence="1">
    <location>
        <begin position="127"/>
        <end position="137"/>
    </location>
</feature>
<dbReference type="EMBL" id="JASCZI010271893">
    <property type="protein sequence ID" value="MED6216952.1"/>
    <property type="molecule type" value="Genomic_DNA"/>
</dbReference>
<sequence length="362" mass="39751">MQSLGEASLGEGSAVGHIDADSDETRYLINEQAVRGAFEEDNDAISGDGGFSSVLRQAGVGDVLVNAPSADVLVTKPNCLQGRTLATRTLSVNRGEAGLGIRQQGCTEEVEDKANEENGEQGQWDSLSEELSDESDVDGGVLLPSPSGAPRIEDRACTHCVNGDNLANSASLSDETLYLINSNFVNESRRAEGVISKFESEGGVGEEWESIKEEDNSTENLAAKEVWCCAGLFIDSSEEGEIHSKIVRQKKVEGKRRPDLRPKEQRQVKKPPCIQGRSFATRKLMSEIIETGVVKKHYILGEAETVETDWTEDLELVDFDQVGRRYNRYDGRFGSRIGGVRFQSSWVDISYHDMDILVGWLI</sequence>
<name>A0ABU6Z4U2_9FABA</name>
<protein>
    <submittedName>
        <fullName evidence="2">Uncharacterized protein</fullName>
    </submittedName>
</protein>
<dbReference type="Proteomes" id="UP001341840">
    <property type="component" value="Unassembled WGS sequence"/>
</dbReference>
<keyword evidence="3" id="KW-1185">Reference proteome</keyword>
<reference evidence="2 3" key="1">
    <citation type="journal article" date="2023" name="Plants (Basel)">
        <title>Bridging the Gap: Combining Genomics and Transcriptomics Approaches to Understand Stylosanthes scabra, an Orphan Legume from the Brazilian Caatinga.</title>
        <authorList>
            <person name="Ferreira-Neto J.R.C."/>
            <person name="da Silva M.D."/>
            <person name="Binneck E."/>
            <person name="de Melo N.F."/>
            <person name="da Silva R.H."/>
            <person name="de Melo A.L.T.M."/>
            <person name="Pandolfi V."/>
            <person name="Bustamante F.O."/>
            <person name="Brasileiro-Vidal A.C."/>
            <person name="Benko-Iseppon A.M."/>
        </authorList>
    </citation>
    <scope>NUCLEOTIDE SEQUENCE [LARGE SCALE GENOMIC DNA]</scope>
    <source>
        <tissue evidence="2">Leaves</tissue>
    </source>
</reference>
<evidence type="ECO:0000256" key="1">
    <source>
        <dbReference type="SAM" id="MobiDB-lite"/>
    </source>
</evidence>
<comment type="caution">
    <text evidence="2">The sequence shown here is derived from an EMBL/GenBank/DDBJ whole genome shotgun (WGS) entry which is preliminary data.</text>
</comment>
<organism evidence="2 3">
    <name type="scientific">Stylosanthes scabra</name>
    <dbReference type="NCBI Taxonomy" id="79078"/>
    <lineage>
        <taxon>Eukaryota</taxon>
        <taxon>Viridiplantae</taxon>
        <taxon>Streptophyta</taxon>
        <taxon>Embryophyta</taxon>
        <taxon>Tracheophyta</taxon>
        <taxon>Spermatophyta</taxon>
        <taxon>Magnoliopsida</taxon>
        <taxon>eudicotyledons</taxon>
        <taxon>Gunneridae</taxon>
        <taxon>Pentapetalae</taxon>
        <taxon>rosids</taxon>
        <taxon>fabids</taxon>
        <taxon>Fabales</taxon>
        <taxon>Fabaceae</taxon>
        <taxon>Papilionoideae</taxon>
        <taxon>50 kb inversion clade</taxon>
        <taxon>dalbergioids sensu lato</taxon>
        <taxon>Dalbergieae</taxon>
        <taxon>Pterocarpus clade</taxon>
        <taxon>Stylosanthes</taxon>
    </lineage>
</organism>
<accession>A0ABU6Z4U2</accession>